<comment type="similarity">
    <text evidence="2">Belongs to the EamA transporter family.</text>
</comment>
<evidence type="ECO:0000256" key="1">
    <source>
        <dbReference type="ARBA" id="ARBA00004141"/>
    </source>
</evidence>
<evidence type="ECO:0000256" key="2">
    <source>
        <dbReference type="ARBA" id="ARBA00007362"/>
    </source>
</evidence>
<dbReference type="InterPro" id="IPR037185">
    <property type="entry name" value="EmrE-like"/>
</dbReference>
<dbReference type="SUPFAM" id="SSF103481">
    <property type="entry name" value="Multidrug resistance efflux transporter EmrE"/>
    <property type="match status" value="2"/>
</dbReference>
<evidence type="ECO:0000313" key="9">
    <source>
        <dbReference type="Proteomes" id="UP001139031"/>
    </source>
</evidence>
<dbReference type="PANTHER" id="PTHR32322">
    <property type="entry name" value="INNER MEMBRANE TRANSPORTER"/>
    <property type="match status" value="1"/>
</dbReference>
<dbReference type="PANTHER" id="PTHR32322:SF2">
    <property type="entry name" value="EAMA DOMAIN-CONTAINING PROTEIN"/>
    <property type="match status" value="1"/>
</dbReference>
<keyword evidence="9" id="KW-1185">Reference proteome</keyword>
<dbReference type="Proteomes" id="UP001139031">
    <property type="component" value="Unassembled WGS sequence"/>
</dbReference>
<dbReference type="InterPro" id="IPR000620">
    <property type="entry name" value="EamA_dom"/>
</dbReference>
<dbReference type="EMBL" id="JAIRAU010000049">
    <property type="protein sequence ID" value="MBZ5714687.1"/>
    <property type="molecule type" value="Genomic_DNA"/>
</dbReference>
<comment type="caution">
    <text evidence="8">The sequence shown here is derived from an EMBL/GenBank/DDBJ whole genome shotgun (WGS) entry which is preliminary data.</text>
</comment>
<evidence type="ECO:0000256" key="4">
    <source>
        <dbReference type="ARBA" id="ARBA00022989"/>
    </source>
</evidence>
<sequence>MTDHLGELAALGTAVCWALGSLAFTRAGRRIGSLPLNVIRLALALVFAALAGLVLRGRPWPSDATAEQWWWLGLSGFLGYFLGDLCQFRAFIEIGPRLTLLIMALAPPLTAVIDLVALDQRLSLLSVAGMATTLAGVAWVLSERTPAGATPGPASPRLRGILLGLGGALGQAVGLVLSKRGMIGYEPLQGAQIRMIVGLACFVALVLATGTTSRLRAGLRDRGALGYATVGAMLGPFLGVSLALFALQRTSAGVAASLLSTSPIFIIPLATRLEGERVGLRGLLGALVAVTGVALLFAG</sequence>
<feature type="transmembrane region" description="Helical" evidence="6">
    <location>
        <begin position="278"/>
        <end position="298"/>
    </location>
</feature>
<evidence type="ECO:0000259" key="7">
    <source>
        <dbReference type="Pfam" id="PF00892"/>
    </source>
</evidence>
<dbReference type="InterPro" id="IPR050638">
    <property type="entry name" value="AA-Vitamin_Transporters"/>
</dbReference>
<feature type="domain" description="EamA" evidence="7">
    <location>
        <begin position="5"/>
        <end position="141"/>
    </location>
</feature>
<evidence type="ECO:0000256" key="6">
    <source>
        <dbReference type="SAM" id="Phobius"/>
    </source>
</evidence>
<proteinExistence type="inferred from homology"/>
<accession>A0ABS7U2E1</accession>
<keyword evidence="3 6" id="KW-0812">Transmembrane</keyword>
<evidence type="ECO:0000313" key="8">
    <source>
        <dbReference type="EMBL" id="MBZ5714687.1"/>
    </source>
</evidence>
<name>A0ABS7U2E1_9BACT</name>
<feature type="transmembrane region" description="Helical" evidence="6">
    <location>
        <begin position="98"/>
        <end position="118"/>
    </location>
</feature>
<protein>
    <submittedName>
        <fullName evidence="8">DMT family transporter</fullName>
    </submittedName>
</protein>
<reference evidence="8" key="1">
    <citation type="submission" date="2021-08" db="EMBL/GenBank/DDBJ databases">
        <authorList>
            <person name="Stevens D.C."/>
        </authorList>
    </citation>
    <scope>NUCLEOTIDE SEQUENCE</scope>
    <source>
        <strain evidence="8">DSM 53165</strain>
    </source>
</reference>
<feature type="transmembrane region" description="Helical" evidence="6">
    <location>
        <begin position="161"/>
        <end position="179"/>
    </location>
</feature>
<feature type="transmembrane region" description="Helical" evidence="6">
    <location>
        <begin position="191"/>
        <end position="212"/>
    </location>
</feature>
<feature type="transmembrane region" description="Helical" evidence="6">
    <location>
        <begin position="124"/>
        <end position="141"/>
    </location>
</feature>
<feature type="transmembrane region" description="Helical" evidence="6">
    <location>
        <begin position="252"/>
        <end position="271"/>
    </location>
</feature>
<evidence type="ECO:0000256" key="3">
    <source>
        <dbReference type="ARBA" id="ARBA00022692"/>
    </source>
</evidence>
<feature type="transmembrane region" description="Helical" evidence="6">
    <location>
        <begin position="6"/>
        <end position="25"/>
    </location>
</feature>
<dbReference type="Pfam" id="PF00892">
    <property type="entry name" value="EamA"/>
    <property type="match status" value="2"/>
</dbReference>
<dbReference type="RefSeq" id="WP_224196421.1">
    <property type="nucleotide sequence ID" value="NZ_JAIRAU010000049.1"/>
</dbReference>
<gene>
    <name evidence="8" type="ORF">K7C98_36110</name>
</gene>
<evidence type="ECO:0000256" key="5">
    <source>
        <dbReference type="ARBA" id="ARBA00023136"/>
    </source>
</evidence>
<comment type="subcellular location">
    <subcellularLocation>
        <location evidence="1">Membrane</location>
        <topology evidence="1">Multi-pass membrane protein</topology>
    </subcellularLocation>
</comment>
<organism evidence="8 9">
    <name type="scientific">Nannocystis pusilla</name>
    <dbReference type="NCBI Taxonomy" id="889268"/>
    <lineage>
        <taxon>Bacteria</taxon>
        <taxon>Pseudomonadati</taxon>
        <taxon>Myxococcota</taxon>
        <taxon>Polyangia</taxon>
        <taxon>Nannocystales</taxon>
        <taxon>Nannocystaceae</taxon>
        <taxon>Nannocystis</taxon>
    </lineage>
</organism>
<keyword evidence="5 6" id="KW-0472">Membrane</keyword>
<keyword evidence="4 6" id="KW-1133">Transmembrane helix</keyword>
<feature type="transmembrane region" description="Helical" evidence="6">
    <location>
        <begin position="37"/>
        <end position="57"/>
    </location>
</feature>
<feature type="domain" description="EamA" evidence="7">
    <location>
        <begin position="159"/>
        <end position="297"/>
    </location>
</feature>
<feature type="transmembrane region" description="Helical" evidence="6">
    <location>
        <begin position="224"/>
        <end position="246"/>
    </location>
</feature>
<feature type="transmembrane region" description="Helical" evidence="6">
    <location>
        <begin position="69"/>
        <end position="86"/>
    </location>
</feature>
<dbReference type="Gene3D" id="1.10.3730.20">
    <property type="match status" value="1"/>
</dbReference>